<keyword evidence="4 9" id="KW-0067">ATP-binding</keyword>
<dbReference type="GO" id="GO:0046677">
    <property type="term" value="P:response to antibiotic"/>
    <property type="evidence" value="ECO:0007669"/>
    <property type="project" value="UniProtKB-KW"/>
</dbReference>
<dbReference type="GO" id="GO:0016887">
    <property type="term" value="F:ATP hydrolysis activity"/>
    <property type="evidence" value="ECO:0007669"/>
    <property type="project" value="InterPro"/>
</dbReference>
<evidence type="ECO:0000256" key="2">
    <source>
        <dbReference type="ARBA" id="ARBA00022448"/>
    </source>
</evidence>
<dbReference type="PANTHER" id="PTHR42711:SF1">
    <property type="entry name" value="ABC-TRANSPORT PROTEIN, ATP-BINDING COMPONENT"/>
    <property type="match status" value="1"/>
</dbReference>
<sequence>MPMIEVSGLVKEFRKPQVTAGRLAGVRQLWAPRRVVRAVDQVSFSVDRGEMVGYLGANGAGKSTTIKMLTGIVVPTSGTVRVDGVVPWAHRRKHAHNIGVVFGQKTQLWFDLPLRVSLETIRDLYRVGPAEYAARIDEFDEVLQIKDFLDTPIRSLSLGQRMRGDLAGAMLHRPQVLYLDEPTVGLDVVAKQALRDFIAEQNRVHATTVMITTHDMDDIEQLCRRIVMIDSGRVVYDGDLKTLKRRYLPFREVVITPAEGADPTSVRAEHADRTENSDGTISLRFDPERTSAAAVIAQATSVAEIADLHVNEPQLEDVVRLIYAEAER</sequence>
<evidence type="ECO:0000256" key="6">
    <source>
        <dbReference type="SAM" id="MobiDB-lite"/>
    </source>
</evidence>
<evidence type="ECO:0000313" key="8">
    <source>
        <dbReference type="EMBL" id="TCC23855.1"/>
    </source>
</evidence>
<evidence type="ECO:0000256" key="5">
    <source>
        <dbReference type="ARBA" id="ARBA00023251"/>
    </source>
</evidence>
<evidence type="ECO:0000256" key="4">
    <source>
        <dbReference type="ARBA" id="ARBA00022840"/>
    </source>
</evidence>
<dbReference type="InterPro" id="IPR027417">
    <property type="entry name" value="P-loop_NTPase"/>
</dbReference>
<reference evidence="10 11" key="1">
    <citation type="submission" date="2019-02" db="EMBL/GenBank/DDBJ databases">
        <title>Kribbella capetownensis sp. nov. and Kribbella speibonae sp. nov., isolated from soil.</title>
        <authorList>
            <person name="Curtis S.M."/>
            <person name="Norton I."/>
            <person name="Everest G.J."/>
            <person name="Meyers P.R."/>
        </authorList>
    </citation>
    <scope>NUCLEOTIDE SEQUENCE [LARGE SCALE GENOMIC DNA]</scope>
    <source>
        <strain evidence="8 10">SK5</strain>
        <strain evidence="9 11">YM55</strain>
    </source>
</reference>
<comment type="subcellular location">
    <subcellularLocation>
        <location evidence="1">Cell membrane</location>
        <topology evidence="1">Peripheral membrane protein</topology>
    </subcellularLocation>
</comment>
<dbReference type="Proteomes" id="UP000294225">
    <property type="component" value="Unassembled WGS sequence"/>
</dbReference>
<gene>
    <name evidence="8" type="ORF">E0H58_19100</name>
    <name evidence="9" type="ORF">E0H92_16740</name>
</gene>
<dbReference type="EMBL" id="SJKC01000002">
    <property type="protein sequence ID" value="TCC38103.1"/>
    <property type="molecule type" value="Genomic_DNA"/>
</dbReference>
<evidence type="ECO:0000256" key="3">
    <source>
        <dbReference type="ARBA" id="ARBA00022741"/>
    </source>
</evidence>
<feature type="compositionally biased region" description="Basic and acidic residues" evidence="6">
    <location>
        <begin position="267"/>
        <end position="276"/>
    </location>
</feature>
<dbReference type="InterPro" id="IPR003593">
    <property type="entry name" value="AAA+_ATPase"/>
</dbReference>
<keyword evidence="3" id="KW-0547">Nucleotide-binding</keyword>
<feature type="domain" description="ABC transporter" evidence="7">
    <location>
        <begin position="21"/>
        <end position="256"/>
    </location>
</feature>
<name>A0A4R0IVU9_9ACTN</name>
<organism evidence="9 11">
    <name type="scientific">Kribbella speibonae</name>
    <dbReference type="NCBI Taxonomy" id="1572660"/>
    <lineage>
        <taxon>Bacteria</taxon>
        <taxon>Bacillati</taxon>
        <taxon>Actinomycetota</taxon>
        <taxon>Actinomycetes</taxon>
        <taxon>Propionibacteriales</taxon>
        <taxon>Kribbellaceae</taxon>
        <taxon>Kribbella</taxon>
    </lineage>
</organism>
<dbReference type="Proteomes" id="UP000292385">
    <property type="component" value="Unassembled WGS sequence"/>
</dbReference>
<dbReference type="PROSITE" id="PS50893">
    <property type="entry name" value="ABC_TRANSPORTER_2"/>
    <property type="match status" value="1"/>
</dbReference>
<keyword evidence="2" id="KW-0813">Transport</keyword>
<dbReference type="AlphaFoldDB" id="A0A4R0IVU9"/>
<evidence type="ECO:0000256" key="1">
    <source>
        <dbReference type="ARBA" id="ARBA00004202"/>
    </source>
</evidence>
<keyword evidence="5" id="KW-0046">Antibiotic resistance</keyword>
<dbReference type="PANTHER" id="PTHR42711">
    <property type="entry name" value="ABC TRANSPORTER ATP-BINDING PROTEIN"/>
    <property type="match status" value="1"/>
</dbReference>
<dbReference type="Pfam" id="PF00005">
    <property type="entry name" value="ABC_tran"/>
    <property type="match status" value="1"/>
</dbReference>
<proteinExistence type="predicted"/>
<evidence type="ECO:0000313" key="11">
    <source>
        <dbReference type="Proteomes" id="UP000294225"/>
    </source>
</evidence>
<evidence type="ECO:0000313" key="10">
    <source>
        <dbReference type="Proteomes" id="UP000292385"/>
    </source>
</evidence>
<dbReference type="SUPFAM" id="SSF52540">
    <property type="entry name" value="P-loop containing nucleoside triphosphate hydrolases"/>
    <property type="match status" value="1"/>
</dbReference>
<accession>A0A4R0IVU9</accession>
<protein>
    <submittedName>
        <fullName evidence="9">ATP-binding cassette domain-containing protein</fullName>
    </submittedName>
</protein>
<dbReference type="GO" id="GO:0005524">
    <property type="term" value="F:ATP binding"/>
    <property type="evidence" value="ECO:0007669"/>
    <property type="project" value="UniProtKB-KW"/>
</dbReference>
<dbReference type="InterPro" id="IPR003439">
    <property type="entry name" value="ABC_transporter-like_ATP-bd"/>
</dbReference>
<evidence type="ECO:0000259" key="7">
    <source>
        <dbReference type="PROSITE" id="PS50893"/>
    </source>
</evidence>
<evidence type="ECO:0000313" key="9">
    <source>
        <dbReference type="EMBL" id="TCC38103.1"/>
    </source>
</evidence>
<comment type="caution">
    <text evidence="9">The sequence shown here is derived from an EMBL/GenBank/DDBJ whole genome shotgun (WGS) entry which is preliminary data.</text>
</comment>
<dbReference type="GO" id="GO:0005886">
    <property type="term" value="C:plasma membrane"/>
    <property type="evidence" value="ECO:0007669"/>
    <property type="project" value="UniProtKB-SubCell"/>
</dbReference>
<dbReference type="InterPro" id="IPR050763">
    <property type="entry name" value="ABC_transporter_ATP-binding"/>
</dbReference>
<dbReference type="SMART" id="SM00382">
    <property type="entry name" value="AAA"/>
    <property type="match status" value="1"/>
</dbReference>
<dbReference type="EMBL" id="SJJY01000003">
    <property type="protein sequence ID" value="TCC23855.1"/>
    <property type="molecule type" value="Genomic_DNA"/>
</dbReference>
<keyword evidence="10" id="KW-1185">Reference proteome</keyword>
<feature type="region of interest" description="Disordered" evidence="6">
    <location>
        <begin position="261"/>
        <end position="283"/>
    </location>
</feature>
<dbReference type="Gene3D" id="3.40.50.300">
    <property type="entry name" value="P-loop containing nucleotide triphosphate hydrolases"/>
    <property type="match status" value="1"/>
</dbReference>